<dbReference type="GO" id="GO:0030479">
    <property type="term" value="C:actin cortical patch"/>
    <property type="evidence" value="ECO:0007669"/>
    <property type="project" value="TreeGrafter"/>
</dbReference>
<dbReference type="GO" id="GO:0008289">
    <property type="term" value="F:lipid binding"/>
    <property type="evidence" value="ECO:0007669"/>
    <property type="project" value="TreeGrafter"/>
</dbReference>
<dbReference type="HOGENOM" id="CLU_025518_1_0_1"/>
<dbReference type="Gene3D" id="2.30.30.40">
    <property type="entry name" value="SH3 Domains"/>
    <property type="match status" value="1"/>
</dbReference>
<feature type="domain" description="SH3" evidence="5">
    <location>
        <begin position="469"/>
        <end position="528"/>
    </location>
</feature>
<evidence type="ECO:0000256" key="4">
    <source>
        <dbReference type="SAM" id="MobiDB-lite"/>
    </source>
</evidence>
<accession>M7T5Y4</accession>
<feature type="compositionally biased region" description="Low complexity" evidence="4">
    <location>
        <begin position="329"/>
        <end position="349"/>
    </location>
</feature>
<feature type="compositionally biased region" description="Low complexity" evidence="4">
    <location>
        <begin position="405"/>
        <end position="424"/>
    </location>
</feature>
<dbReference type="OrthoDB" id="10255128at2759"/>
<proteinExistence type="predicted"/>
<keyword evidence="3" id="KW-0175">Coiled coil</keyword>
<dbReference type="PROSITE" id="PS50002">
    <property type="entry name" value="SH3"/>
    <property type="match status" value="1"/>
</dbReference>
<dbReference type="InterPro" id="IPR046982">
    <property type="entry name" value="BIN3/RVS161-like"/>
</dbReference>
<feature type="compositionally biased region" description="Polar residues" evidence="4">
    <location>
        <begin position="376"/>
        <end position="386"/>
    </location>
</feature>
<evidence type="ECO:0000313" key="7">
    <source>
        <dbReference type="EMBL" id="EMR72303.1"/>
    </source>
</evidence>
<dbReference type="KEGG" id="ela:UCREL1_650"/>
<dbReference type="GO" id="GO:0006897">
    <property type="term" value="P:endocytosis"/>
    <property type="evidence" value="ECO:0007669"/>
    <property type="project" value="InterPro"/>
</dbReference>
<dbReference type="Gene3D" id="1.20.1270.60">
    <property type="entry name" value="Arfaptin homology (AH) domain/BAR domain"/>
    <property type="match status" value="1"/>
</dbReference>
<feature type="compositionally biased region" description="Polar residues" evidence="4">
    <location>
        <begin position="283"/>
        <end position="293"/>
    </location>
</feature>
<dbReference type="GO" id="GO:0097320">
    <property type="term" value="P:plasma membrane tubulation"/>
    <property type="evidence" value="ECO:0007669"/>
    <property type="project" value="TreeGrafter"/>
</dbReference>
<dbReference type="InterPro" id="IPR036028">
    <property type="entry name" value="SH3-like_dom_sf"/>
</dbReference>
<dbReference type="PANTHER" id="PTHR47174:SF2">
    <property type="entry name" value="SH3 DOMAIN SIGNALLING PROTEIN (AFU_ORTHOLOGUE AFUA_5G07670)"/>
    <property type="match status" value="1"/>
</dbReference>
<dbReference type="FunFam" id="2.30.30.40:FF:000100">
    <property type="entry name" value="SH3 domain-containing YSC84-like protein 1"/>
    <property type="match status" value="1"/>
</dbReference>
<dbReference type="GO" id="GO:0051666">
    <property type="term" value="P:actin cortical patch localization"/>
    <property type="evidence" value="ECO:0007669"/>
    <property type="project" value="InterPro"/>
</dbReference>
<dbReference type="PROSITE" id="PS51021">
    <property type="entry name" value="BAR"/>
    <property type="match status" value="1"/>
</dbReference>
<name>M7T5Y4_EUTLA</name>
<dbReference type="GO" id="GO:1990528">
    <property type="term" value="C:Rvs161p-Rvs167p complex"/>
    <property type="evidence" value="ECO:0007669"/>
    <property type="project" value="TreeGrafter"/>
</dbReference>
<evidence type="ECO:0000256" key="1">
    <source>
        <dbReference type="ARBA" id="ARBA00022443"/>
    </source>
</evidence>
<dbReference type="SUPFAM" id="SSF50044">
    <property type="entry name" value="SH3-domain"/>
    <property type="match status" value="1"/>
</dbReference>
<evidence type="ECO:0000259" key="6">
    <source>
        <dbReference type="PROSITE" id="PS51021"/>
    </source>
</evidence>
<dbReference type="Pfam" id="PF00018">
    <property type="entry name" value="SH3_1"/>
    <property type="match status" value="1"/>
</dbReference>
<feature type="compositionally biased region" description="Polar residues" evidence="4">
    <location>
        <begin position="432"/>
        <end position="445"/>
    </location>
</feature>
<keyword evidence="8" id="KW-1185">Reference proteome</keyword>
<organism evidence="7 8">
    <name type="scientific">Eutypa lata (strain UCR-EL1)</name>
    <name type="common">Grapevine dieback disease fungus</name>
    <name type="synonym">Eutypa armeniacae</name>
    <dbReference type="NCBI Taxonomy" id="1287681"/>
    <lineage>
        <taxon>Eukaryota</taxon>
        <taxon>Fungi</taxon>
        <taxon>Dikarya</taxon>
        <taxon>Ascomycota</taxon>
        <taxon>Pezizomycotina</taxon>
        <taxon>Sordariomycetes</taxon>
        <taxon>Xylariomycetidae</taxon>
        <taxon>Xylariales</taxon>
        <taxon>Diatrypaceae</taxon>
        <taxon>Eutypa</taxon>
    </lineage>
</organism>
<sequence>MQSMQRQFGKLRHKSPGDNAKIAMLLNDYEDADRVLAKILEQAKTWRDSWVSLAHTQLGLVTEYEGLWDPIVGATDGHGTQAVPTPELQLHRTFKLKEAYTELKTDLLEEMALIDSRILTPTTDARACITPMRKTIKKRENKRLDYEQAQDRASKLQRKIGRSPKDDKALAKAEDDMARAQEEFNVADAHLRETLPPLVTATFTIIPPLLSSMVLIQNRLLGLYYTALHSYCQEFNFPSPPPPMEDVIDAFMVDFEPAKSEVEAIPCIASGKTVRQAMRLPDDSSSTNPNLSRPPSLVERRSSSNLIGSATMPPRPNRIPSAPILATGAASASPAPPRASFNSNVNSSSSRDHLTPTDFTTASRLGQGVAGLRPTSPGQPGTSTRPISPGALRPPTNPQADYFTRRASTSTTASTHSLSTTNSTIGTGIATPLSNVTNSSLSNGGVNAAAAKKKPPPPPPPKRGLTARQPDEFVIALYPFHGQGKGDLTFREGDRIRIVKKTATDQDWWVGELGGAQGSFPANYCRSA</sequence>
<dbReference type="STRING" id="1287681.M7T5Y4"/>
<dbReference type="InterPro" id="IPR027267">
    <property type="entry name" value="AH/BAR_dom_sf"/>
</dbReference>
<feature type="coiled-coil region" evidence="3">
    <location>
        <begin position="132"/>
        <end position="190"/>
    </location>
</feature>
<evidence type="ECO:0000256" key="2">
    <source>
        <dbReference type="PROSITE-ProRule" id="PRU00192"/>
    </source>
</evidence>
<dbReference type="eggNOG" id="KOG3771">
    <property type="taxonomic scope" value="Eukaryota"/>
</dbReference>
<dbReference type="AlphaFoldDB" id="M7T5Y4"/>
<dbReference type="EMBL" id="KB705478">
    <property type="protein sequence ID" value="EMR72303.1"/>
    <property type="molecule type" value="Genomic_DNA"/>
</dbReference>
<dbReference type="CDD" id="cd07599">
    <property type="entry name" value="BAR_Rvs167p"/>
    <property type="match status" value="1"/>
</dbReference>
<evidence type="ECO:0000256" key="3">
    <source>
        <dbReference type="SAM" id="Coils"/>
    </source>
</evidence>
<dbReference type="InterPro" id="IPR004148">
    <property type="entry name" value="BAR_dom"/>
</dbReference>
<protein>
    <submittedName>
        <fullName evidence="7">Putative sh3 domain signaling protein</fullName>
    </submittedName>
</protein>
<dbReference type="OMA" id="MLAHYYT"/>
<keyword evidence="1 2" id="KW-0728">SH3 domain</keyword>
<gene>
    <name evidence="7" type="ORF">UCREL1_650</name>
</gene>
<dbReference type="Proteomes" id="UP000012174">
    <property type="component" value="Unassembled WGS sequence"/>
</dbReference>
<dbReference type="GO" id="GO:0043332">
    <property type="term" value="C:mating projection tip"/>
    <property type="evidence" value="ECO:0007669"/>
    <property type="project" value="TreeGrafter"/>
</dbReference>
<dbReference type="InterPro" id="IPR001452">
    <property type="entry name" value="SH3_domain"/>
</dbReference>
<dbReference type="Pfam" id="PF03114">
    <property type="entry name" value="BAR"/>
    <property type="match status" value="1"/>
</dbReference>
<dbReference type="GO" id="GO:0031097">
    <property type="term" value="C:medial cortex"/>
    <property type="evidence" value="ECO:0007669"/>
    <property type="project" value="TreeGrafter"/>
</dbReference>
<dbReference type="SMART" id="SM00326">
    <property type="entry name" value="SH3"/>
    <property type="match status" value="1"/>
</dbReference>
<feature type="region of interest" description="Disordered" evidence="4">
    <location>
        <begin position="278"/>
        <end position="466"/>
    </location>
</feature>
<feature type="domain" description="BAR" evidence="6">
    <location>
        <begin position="7"/>
        <end position="241"/>
    </location>
</feature>
<dbReference type="PANTHER" id="PTHR47174">
    <property type="entry name" value="BRIDGING INTEGRATOR 3"/>
    <property type="match status" value="1"/>
</dbReference>
<dbReference type="PRINTS" id="PR00452">
    <property type="entry name" value="SH3DOMAIN"/>
</dbReference>
<dbReference type="SUPFAM" id="SSF103657">
    <property type="entry name" value="BAR/IMD domain-like"/>
    <property type="match status" value="1"/>
</dbReference>
<reference evidence="8" key="1">
    <citation type="journal article" date="2013" name="Genome Announc.">
        <title>Draft genome sequence of the grapevine dieback fungus Eutypa lata UCR-EL1.</title>
        <authorList>
            <person name="Blanco-Ulate B."/>
            <person name="Rolshausen P.E."/>
            <person name="Cantu D."/>
        </authorList>
    </citation>
    <scope>NUCLEOTIDE SEQUENCE [LARGE SCALE GENOMIC DNA]</scope>
    <source>
        <strain evidence="8">UCR-EL1</strain>
    </source>
</reference>
<evidence type="ECO:0000313" key="8">
    <source>
        <dbReference type="Proteomes" id="UP000012174"/>
    </source>
</evidence>
<evidence type="ECO:0000259" key="5">
    <source>
        <dbReference type="PROSITE" id="PS50002"/>
    </source>
</evidence>